<dbReference type="RefSeq" id="XP_031563590.1">
    <property type="nucleotide sequence ID" value="XM_031707730.1"/>
</dbReference>
<reference evidence="4" key="1">
    <citation type="submission" date="2025-08" db="UniProtKB">
        <authorList>
            <consortium name="RefSeq"/>
        </authorList>
    </citation>
    <scope>IDENTIFICATION</scope>
    <source>
        <tissue evidence="4">Tentacle</tissue>
    </source>
</reference>
<sequence length="281" mass="31848">MRFEVLVVLALMFAIFSDGCRIPSEPTNLAAHDIQSRTLTISWRRPKHACNSTQLNYTVYYKVQGERVLQEVEVVSVTKVKLFVKPYRKYEIFVMARNREGFGPPSVKTYALTLQEVEQEGGSCVSDWVKMSQHVVCFEAKGNSFGSFHNNVRSGLVVAIKLEHVYGHVSCAGTSHNSHWGCGNLNGKYGINSLNVVVTDQLNRIIFPKEQYIGLPPRIWYGMPFMDTASSKELIFTDFAQPFYFPEGKQMRIWYGEDLKDSSESDNVGRACVNVYAKFIA</sequence>
<dbReference type="InterPro" id="IPR036116">
    <property type="entry name" value="FN3_sf"/>
</dbReference>
<dbReference type="PROSITE" id="PS50853">
    <property type="entry name" value="FN3"/>
    <property type="match status" value="1"/>
</dbReference>
<organism evidence="3 4">
    <name type="scientific">Actinia tenebrosa</name>
    <name type="common">Australian red waratah sea anemone</name>
    <dbReference type="NCBI Taxonomy" id="6105"/>
    <lineage>
        <taxon>Eukaryota</taxon>
        <taxon>Metazoa</taxon>
        <taxon>Cnidaria</taxon>
        <taxon>Anthozoa</taxon>
        <taxon>Hexacorallia</taxon>
        <taxon>Actiniaria</taxon>
        <taxon>Actiniidae</taxon>
        <taxon>Actinia</taxon>
    </lineage>
</organism>
<keyword evidence="3" id="KW-1185">Reference proteome</keyword>
<dbReference type="InParanoid" id="A0A6P8IDM2"/>
<evidence type="ECO:0000259" key="2">
    <source>
        <dbReference type="PROSITE" id="PS50853"/>
    </source>
</evidence>
<evidence type="ECO:0000313" key="4">
    <source>
        <dbReference type="RefSeq" id="XP_031563590.1"/>
    </source>
</evidence>
<feature type="domain" description="Fibronectin type-III" evidence="2">
    <location>
        <begin position="25"/>
        <end position="116"/>
    </location>
</feature>
<dbReference type="Pfam" id="PF00041">
    <property type="entry name" value="fn3"/>
    <property type="match status" value="1"/>
</dbReference>
<dbReference type="SUPFAM" id="SSF49265">
    <property type="entry name" value="Fibronectin type III"/>
    <property type="match status" value="1"/>
</dbReference>
<gene>
    <name evidence="4" type="primary">LOC116299094</name>
</gene>
<protein>
    <submittedName>
        <fullName evidence="4">Uncharacterized protein LOC116299094</fullName>
    </submittedName>
</protein>
<dbReference type="Gene3D" id="2.60.40.10">
    <property type="entry name" value="Immunoglobulins"/>
    <property type="match status" value="1"/>
</dbReference>
<proteinExistence type="predicted"/>
<dbReference type="Proteomes" id="UP000515163">
    <property type="component" value="Unplaced"/>
</dbReference>
<dbReference type="InterPro" id="IPR013783">
    <property type="entry name" value="Ig-like_fold"/>
</dbReference>
<accession>A0A6P8IDM2</accession>
<keyword evidence="1" id="KW-0732">Signal</keyword>
<name>A0A6P8IDM2_ACTTE</name>
<dbReference type="OrthoDB" id="6418794at2759"/>
<dbReference type="SMART" id="SM00060">
    <property type="entry name" value="FN3"/>
    <property type="match status" value="1"/>
</dbReference>
<evidence type="ECO:0000313" key="3">
    <source>
        <dbReference type="Proteomes" id="UP000515163"/>
    </source>
</evidence>
<dbReference type="CDD" id="cd00063">
    <property type="entry name" value="FN3"/>
    <property type="match status" value="1"/>
</dbReference>
<dbReference type="AlphaFoldDB" id="A0A6P8IDM2"/>
<dbReference type="InterPro" id="IPR003961">
    <property type="entry name" value="FN3_dom"/>
</dbReference>
<feature type="chain" id="PRO_5028085985" evidence="1">
    <location>
        <begin position="20"/>
        <end position="281"/>
    </location>
</feature>
<dbReference type="KEGG" id="aten:116299094"/>
<feature type="signal peptide" evidence="1">
    <location>
        <begin position="1"/>
        <end position="19"/>
    </location>
</feature>
<dbReference type="GeneID" id="116299094"/>
<evidence type="ECO:0000256" key="1">
    <source>
        <dbReference type="SAM" id="SignalP"/>
    </source>
</evidence>